<evidence type="ECO:0000256" key="1">
    <source>
        <dbReference type="SAM" id="MobiDB-lite"/>
    </source>
</evidence>
<accession>A0A2A2JTZ2</accession>
<gene>
    <name evidence="2" type="ORF">WR25_18492</name>
</gene>
<dbReference type="Proteomes" id="UP000218231">
    <property type="component" value="Unassembled WGS sequence"/>
</dbReference>
<sequence>MDYEKFVEDWKFDDDKGTGDREIRVDKEGRRVKERKKGAGPGARPWPCDEQTDRTAAASLCNIEVSFPFAASCRSRQALCFRPTIEVTAGKMQDPSHFATLEVNLQGNQ</sequence>
<dbReference type="AlphaFoldDB" id="A0A2A2JTZ2"/>
<proteinExistence type="predicted"/>
<evidence type="ECO:0000313" key="2">
    <source>
        <dbReference type="EMBL" id="PAV65137.1"/>
    </source>
</evidence>
<keyword evidence="3" id="KW-1185">Reference proteome</keyword>
<dbReference type="EMBL" id="LIAE01010220">
    <property type="protein sequence ID" value="PAV65137.1"/>
    <property type="molecule type" value="Genomic_DNA"/>
</dbReference>
<feature type="region of interest" description="Disordered" evidence="1">
    <location>
        <begin position="26"/>
        <end position="50"/>
    </location>
</feature>
<evidence type="ECO:0000313" key="3">
    <source>
        <dbReference type="Proteomes" id="UP000218231"/>
    </source>
</evidence>
<comment type="caution">
    <text evidence="2">The sequence shown here is derived from an EMBL/GenBank/DDBJ whole genome shotgun (WGS) entry which is preliminary data.</text>
</comment>
<name>A0A2A2JTZ2_9BILA</name>
<organism evidence="2 3">
    <name type="scientific">Diploscapter pachys</name>
    <dbReference type="NCBI Taxonomy" id="2018661"/>
    <lineage>
        <taxon>Eukaryota</taxon>
        <taxon>Metazoa</taxon>
        <taxon>Ecdysozoa</taxon>
        <taxon>Nematoda</taxon>
        <taxon>Chromadorea</taxon>
        <taxon>Rhabditida</taxon>
        <taxon>Rhabditina</taxon>
        <taxon>Rhabditomorpha</taxon>
        <taxon>Rhabditoidea</taxon>
        <taxon>Rhabditidae</taxon>
        <taxon>Diploscapter</taxon>
    </lineage>
</organism>
<reference evidence="2 3" key="1">
    <citation type="journal article" date="2017" name="Curr. Biol.">
        <title>Genome architecture and evolution of a unichromosomal asexual nematode.</title>
        <authorList>
            <person name="Fradin H."/>
            <person name="Zegar C."/>
            <person name="Gutwein M."/>
            <person name="Lucas J."/>
            <person name="Kovtun M."/>
            <person name="Corcoran D."/>
            <person name="Baugh L.R."/>
            <person name="Kiontke K."/>
            <person name="Gunsalus K."/>
            <person name="Fitch D.H."/>
            <person name="Piano F."/>
        </authorList>
    </citation>
    <scope>NUCLEOTIDE SEQUENCE [LARGE SCALE GENOMIC DNA]</scope>
    <source>
        <strain evidence="2">PF1309</strain>
    </source>
</reference>
<protein>
    <submittedName>
        <fullName evidence="2">Uncharacterized protein</fullName>
    </submittedName>
</protein>